<dbReference type="PANTHER" id="PTHR43416">
    <property type="entry name" value="DIHYDROLIPOYLLYSINE-RESIDUE SUCCINYLTRANSFERASE COMPONENT OF 2-OXOGLUTARATE DEHYDROGENASE COMPLEX, MITOCHONDRIAL-RELATED"/>
    <property type="match status" value="1"/>
</dbReference>
<dbReference type="PROSITE" id="PS50968">
    <property type="entry name" value="BIOTINYL_LIPOYL"/>
    <property type="match status" value="1"/>
</dbReference>
<dbReference type="SUPFAM" id="SSF52777">
    <property type="entry name" value="CoA-dependent acyltransferases"/>
    <property type="match status" value="1"/>
</dbReference>
<dbReference type="Pfam" id="PF00198">
    <property type="entry name" value="2-oxoacid_dh"/>
    <property type="match status" value="1"/>
</dbReference>
<evidence type="ECO:0000256" key="1">
    <source>
        <dbReference type="ARBA" id="ARBA00001938"/>
    </source>
</evidence>
<feature type="domain" description="Lipoyl-binding" evidence="11">
    <location>
        <begin position="79"/>
        <end position="156"/>
    </location>
</feature>
<feature type="compositionally biased region" description="Basic and acidic residues" evidence="10">
    <location>
        <begin position="176"/>
        <end position="199"/>
    </location>
</feature>
<dbReference type="SUPFAM" id="SSF51230">
    <property type="entry name" value="Single hybrid motif"/>
    <property type="match status" value="1"/>
</dbReference>
<dbReference type="Proteomes" id="UP001497392">
    <property type="component" value="Unassembled WGS sequence"/>
</dbReference>
<keyword evidence="8" id="KW-0012">Acyltransferase</keyword>
<accession>A0ABP1G572</accession>
<dbReference type="InterPro" id="IPR023213">
    <property type="entry name" value="CAT-like_dom_sf"/>
</dbReference>
<reference evidence="12 13" key="1">
    <citation type="submission" date="2024-06" db="EMBL/GenBank/DDBJ databases">
        <authorList>
            <person name="Kraege A."/>
            <person name="Thomma B."/>
        </authorList>
    </citation>
    <scope>NUCLEOTIDE SEQUENCE [LARGE SCALE GENOMIC DNA]</scope>
</reference>
<sequence>MALRSQWRALHRVVALRSWASRSLRQVEQQCLISAQAASAPAGCTFTRALGRDVPDHGLYPSAVSAARYFHVSSARGAEISVVVPSMGDSISEGSVASLEKKPGDLVKEDDVLMQIETDKVTIDVRYTESQPGTLTEYLCKEDDTVAVGQEVVKVDKGNVPEGGGEAEAEAEPAAEEPKQTPEPKGKTEPKPEPKKAEAASKPPPAPEKKSEKKPEPPKEPSSAAPAEARGPKPERRVKMTRLRARVAERLKGAQNTYAMLTTFNEIDMTNLMKLRSDYKDLFLETHGVKLGFMSAFVKASADALLKVPAVNGVIDGAEIIYRDYTDISIAVATPKGLVVPVLRNVDSLSFAEVEKTINGLGKKARDGTISIDEMAGGTFTISNGGVYGSLLSTPIINPPQSAILGMHSINQRATVVGKDIVPRPIMNVALTYDHRLIDGREAVTFLKRVKDIIEDPRRLMLDI</sequence>
<comment type="cofactor">
    <cofactor evidence="1">
        <name>(R)-lipoate</name>
        <dbReference type="ChEBI" id="CHEBI:83088"/>
    </cofactor>
</comment>
<comment type="pathway">
    <text evidence="2">Amino-acid degradation; L-lysine degradation via saccharopine pathway; glutaryl-CoA from L-lysine: step 6/6.</text>
</comment>
<evidence type="ECO:0000256" key="3">
    <source>
        <dbReference type="ARBA" id="ARBA00007317"/>
    </source>
</evidence>
<evidence type="ECO:0000256" key="6">
    <source>
        <dbReference type="ARBA" id="ARBA00022679"/>
    </source>
</evidence>
<evidence type="ECO:0000256" key="2">
    <source>
        <dbReference type="ARBA" id="ARBA00005145"/>
    </source>
</evidence>
<organism evidence="12 13">
    <name type="scientific">Coccomyxa viridis</name>
    <dbReference type="NCBI Taxonomy" id="1274662"/>
    <lineage>
        <taxon>Eukaryota</taxon>
        <taxon>Viridiplantae</taxon>
        <taxon>Chlorophyta</taxon>
        <taxon>core chlorophytes</taxon>
        <taxon>Trebouxiophyceae</taxon>
        <taxon>Trebouxiophyceae incertae sedis</taxon>
        <taxon>Coccomyxaceae</taxon>
        <taxon>Coccomyxa</taxon>
    </lineage>
</organism>
<gene>
    <name evidence="12" type="primary">g10304</name>
    <name evidence="12" type="ORF">VP750_LOCUS9262</name>
</gene>
<dbReference type="NCBIfam" id="TIGR01347">
    <property type="entry name" value="sucB"/>
    <property type="match status" value="1"/>
</dbReference>
<dbReference type="EC" id="2.3.1.61" evidence="4"/>
<dbReference type="Pfam" id="PF00364">
    <property type="entry name" value="Biotin_lipoyl"/>
    <property type="match status" value="1"/>
</dbReference>
<feature type="region of interest" description="Disordered" evidence="10">
    <location>
        <begin position="152"/>
        <end position="239"/>
    </location>
</feature>
<keyword evidence="13" id="KW-1185">Reference proteome</keyword>
<evidence type="ECO:0000256" key="5">
    <source>
        <dbReference type="ARBA" id="ARBA00022532"/>
    </source>
</evidence>
<dbReference type="InterPro" id="IPR006255">
    <property type="entry name" value="SucB"/>
</dbReference>
<evidence type="ECO:0000256" key="9">
    <source>
        <dbReference type="ARBA" id="ARBA00032406"/>
    </source>
</evidence>
<dbReference type="Gene3D" id="3.30.559.10">
    <property type="entry name" value="Chloramphenicol acetyltransferase-like domain"/>
    <property type="match status" value="1"/>
</dbReference>
<proteinExistence type="inferred from homology"/>
<evidence type="ECO:0000256" key="7">
    <source>
        <dbReference type="ARBA" id="ARBA00022823"/>
    </source>
</evidence>
<evidence type="ECO:0000256" key="8">
    <source>
        <dbReference type="ARBA" id="ARBA00023315"/>
    </source>
</evidence>
<dbReference type="EMBL" id="CAXHTA020000017">
    <property type="protein sequence ID" value="CAL5227356.1"/>
    <property type="molecule type" value="Genomic_DNA"/>
</dbReference>
<protein>
    <recommendedName>
        <fullName evidence="4">dihydrolipoyllysine-residue succinyltransferase</fullName>
        <ecNumber evidence="4">2.3.1.61</ecNumber>
    </recommendedName>
    <alternativeName>
        <fullName evidence="9">2-oxoglutarate dehydrogenase complex component E2</fullName>
    </alternativeName>
</protein>
<name>A0ABP1G572_9CHLO</name>
<feature type="compositionally biased region" description="Acidic residues" evidence="10">
    <location>
        <begin position="165"/>
        <end position="175"/>
    </location>
</feature>
<evidence type="ECO:0000313" key="12">
    <source>
        <dbReference type="EMBL" id="CAL5227356.1"/>
    </source>
</evidence>
<evidence type="ECO:0000256" key="4">
    <source>
        <dbReference type="ARBA" id="ARBA00012945"/>
    </source>
</evidence>
<evidence type="ECO:0000313" key="13">
    <source>
        <dbReference type="Proteomes" id="UP001497392"/>
    </source>
</evidence>
<dbReference type="InterPro" id="IPR000089">
    <property type="entry name" value="Biotin_lipoyl"/>
</dbReference>
<dbReference type="InterPro" id="IPR011053">
    <property type="entry name" value="Single_hybrid_motif"/>
</dbReference>
<dbReference type="InterPro" id="IPR050537">
    <property type="entry name" value="2-oxoacid_dehydrogenase"/>
</dbReference>
<keyword evidence="7" id="KW-0450">Lipoyl</keyword>
<dbReference type="InterPro" id="IPR001078">
    <property type="entry name" value="2-oxoacid_DH_actylTfrase"/>
</dbReference>
<dbReference type="PANTHER" id="PTHR43416:SF5">
    <property type="entry name" value="DIHYDROLIPOYLLYSINE-RESIDUE SUCCINYLTRANSFERASE COMPONENT OF 2-OXOGLUTARATE DEHYDROGENASE COMPLEX, MITOCHONDRIAL"/>
    <property type="match status" value="1"/>
</dbReference>
<feature type="compositionally biased region" description="Basic and acidic residues" evidence="10">
    <location>
        <begin position="207"/>
        <end position="219"/>
    </location>
</feature>
<dbReference type="CDD" id="cd06849">
    <property type="entry name" value="lipoyl_domain"/>
    <property type="match status" value="1"/>
</dbReference>
<comment type="caution">
    <text evidence="12">The sequence shown here is derived from an EMBL/GenBank/DDBJ whole genome shotgun (WGS) entry which is preliminary data.</text>
</comment>
<keyword evidence="6" id="KW-0808">Transferase</keyword>
<comment type="similarity">
    <text evidence="3">Belongs to the 2-oxoacid dehydrogenase family.</text>
</comment>
<evidence type="ECO:0000259" key="11">
    <source>
        <dbReference type="PROSITE" id="PS50968"/>
    </source>
</evidence>
<dbReference type="Gene3D" id="2.40.50.100">
    <property type="match status" value="1"/>
</dbReference>
<keyword evidence="5" id="KW-0816">Tricarboxylic acid cycle</keyword>
<evidence type="ECO:0000256" key="10">
    <source>
        <dbReference type="SAM" id="MobiDB-lite"/>
    </source>
</evidence>